<feature type="domain" description="Peptidase S24/S26A/S26B/S26C" evidence="4">
    <location>
        <begin position="79"/>
        <end position="198"/>
    </location>
</feature>
<keyword evidence="3" id="KW-0804">Transcription</keyword>
<dbReference type="PANTHER" id="PTHR40661:SF1">
    <property type="entry name" value="HTH CRO_C1-TYPE DOMAIN-CONTAINING PROTEIN"/>
    <property type="match status" value="1"/>
</dbReference>
<name>A0ABT4WDP9_9FLAO</name>
<dbReference type="InterPro" id="IPR036286">
    <property type="entry name" value="LexA/Signal_pep-like_sf"/>
</dbReference>
<keyword evidence="2" id="KW-0238">DNA-binding</keyword>
<accession>A0ABT4WDP9</accession>
<organism evidence="5 6">
    <name type="scientific">Flavobacterium azizsancarii</name>
    <dbReference type="NCBI Taxonomy" id="2961580"/>
    <lineage>
        <taxon>Bacteria</taxon>
        <taxon>Pseudomonadati</taxon>
        <taxon>Bacteroidota</taxon>
        <taxon>Flavobacteriia</taxon>
        <taxon>Flavobacteriales</taxon>
        <taxon>Flavobacteriaceae</taxon>
        <taxon>Flavobacterium</taxon>
    </lineage>
</organism>
<keyword evidence="1" id="KW-0805">Transcription regulation</keyword>
<dbReference type="PANTHER" id="PTHR40661">
    <property type="match status" value="1"/>
</dbReference>
<evidence type="ECO:0000313" key="5">
    <source>
        <dbReference type="EMBL" id="MDA6070681.1"/>
    </source>
</evidence>
<evidence type="ECO:0000256" key="2">
    <source>
        <dbReference type="ARBA" id="ARBA00023125"/>
    </source>
</evidence>
<dbReference type="Gene3D" id="2.10.109.10">
    <property type="entry name" value="Umud Fragment, subunit A"/>
    <property type="match status" value="1"/>
</dbReference>
<dbReference type="CDD" id="cd06529">
    <property type="entry name" value="S24_LexA-like"/>
    <property type="match status" value="1"/>
</dbReference>
<protein>
    <submittedName>
        <fullName evidence="5">S24 family peptidase</fullName>
    </submittedName>
</protein>
<dbReference type="InterPro" id="IPR039418">
    <property type="entry name" value="LexA-like"/>
</dbReference>
<evidence type="ECO:0000259" key="4">
    <source>
        <dbReference type="Pfam" id="PF00717"/>
    </source>
</evidence>
<proteinExistence type="predicted"/>
<evidence type="ECO:0000256" key="1">
    <source>
        <dbReference type="ARBA" id="ARBA00023015"/>
    </source>
</evidence>
<reference evidence="5 6" key="1">
    <citation type="journal article" date="2023" name="Chemosphere">
        <title>Whole genome analysis of Flavobacterium aziz-sancarii sp. nov., isolated from Ardley Island (Antarctica), revealed a rich resistome and bioremediation potential.</title>
        <authorList>
            <person name="Otur C."/>
            <person name="Okay S."/>
            <person name="Kurt-Kizildogan A."/>
        </authorList>
    </citation>
    <scope>NUCLEOTIDE SEQUENCE [LARGE SCALE GENOMIC DNA]</scope>
    <source>
        <strain evidence="5 6">AC</strain>
    </source>
</reference>
<gene>
    <name evidence="5" type="ORF">NJT12_13735</name>
</gene>
<sequence>MSAFEREIGMSNGSFASQLKKNKTIGLDKLENIIKRYPDIDLNWLLTGTGYMIKLNILEENDRRFYKKLDKVEENPDLPLYDIQTTAGIIYLFGDNENQKPVEFISVPKTSNCDGALYVTGDSMHPLLKSGDIALYKKIFNLQNNIIWGEMYLIYVNNYGNESFFTRYLKQSERESYVQFVALNPDHQTIEFPVSSIKALALVKGFIRVNSLF</sequence>
<dbReference type="Proteomes" id="UP001212170">
    <property type="component" value="Unassembled WGS sequence"/>
</dbReference>
<dbReference type="SUPFAM" id="SSF51306">
    <property type="entry name" value="LexA/Signal peptidase"/>
    <property type="match status" value="1"/>
</dbReference>
<dbReference type="Pfam" id="PF00717">
    <property type="entry name" value="Peptidase_S24"/>
    <property type="match status" value="1"/>
</dbReference>
<keyword evidence="6" id="KW-1185">Reference proteome</keyword>
<dbReference type="InterPro" id="IPR015927">
    <property type="entry name" value="Peptidase_S24_S26A/B/C"/>
</dbReference>
<dbReference type="RefSeq" id="WP_271336496.1">
    <property type="nucleotide sequence ID" value="NZ_JAMZNK010000022.1"/>
</dbReference>
<evidence type="ECO:0000313" key="6">
    <source>
        <dbReference type="Proteomes" id="UP001212170"/>
    </source>
</evidence>
<comment type="caution">
    <text evidence="5">The sequence shown here is derived from an EMBL/GenBank/DDBJ whole genome shotgun (WGS) entry which is preliminary data.</text>
</comment>
<dbReference type="EMBL" id="JAMZNK010000022">
    <property type="protein sequence ID" value="MDA6070681.1"/>
    <property type="molecule type" value="Genomic_DNA"/>
</dbReference>
<evidence type="ECO:0000256" key="3">
    <source>
        <dbReference type="ARBA" id="ARBA00023163"/>
    </source>
</evidence>